<keyword evidence="2" id="KW-0378">Hydrolase</keyword>
<accession>A0ABZ0W0P6</accession>
<dbReference type="EMBL" id="CP139960">
    <property type="protein sequence ID" value="WQD36304.1"/>
    <property type="molecule type" value="Genomic_DNA"/>
</dbReference>
<dbReference type="Pfam" id="PF04471">
    <property type="entry name" value="Mrr_cat"/>
    <property type="match status" value="1"/>
</dbReference>
<dbReference type="GO" id="GO:0004519">
    <property type="term" value="F:endonuclease activity"/>
    <property type="evidence" value="ECO:0007669"/>
    <property type="project" value="UniProtKB-KW"/>
</dbReference>
<dbReference type="Gene3D" id="3.40.1350.10">
    <property type="match status" value="1"/>
</dbReference>
<dbReference type="InterPro" id="IPR011335">
    <property type="entry name" value="Restrct_endonuc-II-like"/>
</dbReference>
<feature type="domain" description="Restriction endonuclease type IV Mrr" evidence="1">
    <location>
        <begin position="3"/>
        <end position="119"/>
    </location>
</feature>
<keyword evidence="3" id="KW-1185">Reference proteome</keyword>
<sequence>MNNLDWQAYESITKYVYETLGQEFGIKIEGYGHNCKVIGKSGIKHQIDVLTSSSDRAHKYQTAIECKYWNRKVNKDIVMKLRGVIQDADIDKGIIVSKSGFTKDTIDFARHYNIEIVELREVGKKDPEANRENIAVAFIEIRQHITVLRPEILTIAIDYVDDVNDETEPINRYRYTILTSDGKRTRLDDYALSFQKALREQNKLFKTVTQRQEIIGGKLIDHTNQSSRDIKALEFTGILKKIKNNYNTEFKLVDQVSLIMKSIFEERTFRISENGYIIENKK</sequence>
<gene>
    <name evidence="2" type="ORF">U0035_11580</name>
</gene>
<protein>
    <submittedName>
        <fullName evidence="2">Restriction endonuclease</fullName>
    </submittedName>
</protein>
<keyword evidence="2" id="KW-0255">Endonuclease</keyword>
<dbReference type="InterPro" id="IPR011856">
    <property type="entry name" value="tRNA_endonuc-like_dom_sf"/>
</dbReference>
<keyword evidence="2" id="KW-0540">Nuclease</keyword>
<dbReference type="Proteomes" id="UP001325680">
    <property type="component" value="Chromosome"/>
</dbReference>
<organism evidence="2 3">
    <name type="scientific">Niabella yanshanensis</name>
    <dbReference type="NCBI Taxonomy" id="577386"/>
    <lineage>
        <taxon>Bacteria</taxon>
        <taxon>Pseudomonadati</taxon>
        <taxon>Bacteroidota</taxon>
        <taxon>Chitinophagia</taxon>
        <taxon>Chitinophagales</taxon>
        <taxon>Chitinophagaceae</taxon>
        <taxon>Niabella</taxon>
    </lineage>
</organism>
<dbReference type="RefSeq" id="WP_114789957.1">
    <property type="nucleotide sequence ID" value="NZ_CP139960.1"/>
</dbReference>
<evidence type="ECO:0000313" key="3">
    <source>
        <dbReference type="Proteomes" id="UP001325680"/>
    </source>
</evidence>
<dbReference type="SUPFAM" id="SSF52980">
    <property type="entry name" value="Restriction endonuclease-like"/>
    <property type="match status" value="1"/>
</dbReference>
<evidence type="ECO:0000259" key="1">
    <source>
        <dbReference type="Pfam" id="PF04471"/>
    </source>
</evidence>
<evidence type="ECO:0000313" key="2">
    <source>
        <dbReference type="EMBL" id="WQD36304.1"/>
    </source>
</evidence>
<proteinExistence type="predicted"/>
<reference evidence="2 3" key="1">
    <citation type="submission" date="2023-12" db="EMBL/GenBank/DDBJ databases">
        <title>Genome sequencing and assembly of bacterial species from a model synthetic community.</title>
        <authorList>
            <person name="Hogle S.L."/>
        </authorList>
    </citation>
    <scope>NUCLEOTIDE SEQUENCE [LARGE SCALE GENOMIC DNA]</scope>
    <source>
        <strain evidence="2 3">HAMBI_3031</strain>
    </source>
</reference>
<name>A0ABZ0W0P6_9BACT</name>
<dbReference type="InterPro" id="IPR007560">
    <property type="entry name" value="Restrct_endonuc_IV_Mrr"/>
</dbReference>